<evidence type="ECO:0000313" key="3">
    <source>
        <dbReference type="Proteomes" id="UP000483004"/>
    </source>
</evidence>
<dbReference type="OrthoDB" id="4775025at2"/>
<accession>A0A6L3VLT1</accession>
<dbReference type="EMBL" id="WBMR01000134">
    <property type="protein sequence ID" value="KAB2370964.1"/>
    <property type="molecule type" value="Genomic_DNA"/>
</dbReference>
<proteinExistence type="predicted"/>
<dbReference type="Pfam" id="PF13599">
    <property type="entry name" value="Pentapeptide_4"/>
    <property type="match status" value="1"/>
</dbReference>
<protein>
    <submittedName>
        <fullName evidence="2">Pentapeptide repeat-containing protein</fullName>
    </submittedName>
</protein>
<dbReference type="InterPro" id="IPR052949">
    <property type="entry name" value="PA_immunity-related"/>
</dbReference>
<feature type="region of interest" description="Disordered" evidence="1">
    <location>
        <begin position="1"/>
        <end position="24"/>
    </location>
</feature>
<dbReference type="Gene3D" id="2.160.20.80">
    <property type="entry name" value="E3 ubiquitin-protein ligase SopA"/>
    <property type="match status" value="1"/>
</dbReference>
<name>A0A6L3VLT1_9ACTN</name>
<dbReference type="AlphaFoldDB" id="A0A6L3VLT1"/>
<comment type="caution">
    <text evidence="2">The sequence shown here is derived from an EMBL/GenBank/DDBJ whole genome shotgun (WGS) entry which is preliminary data.</text>
</comment>
<dbReference type="SUPFAM" id="SSF141571">
    <property type="entry name" value="Pentapeptide repeat-like"/>
    <property type="match status" value="1"/>
</dbReference>
<dbReference type="InterPro" id="IPR001646">
    <property type="entry name" value="5peptide_repeat"/>
</dbReference>
<dbReference type="RefSeq" id="WP_151544228.1">
    <property type="nucleotide sequence ID" value="NZ_WBMR01000134.1"/>
</dbReference>
<evidence type="ECO:0000256" key="1">
    <source>
        <dbReference type="SAM" id="MobiDB-lite"/>
    </source>
</evidence>
<evidence type="ECO:0000313" key="2">
    <source>
        <dbReference type="EMBL" id="KAB2370964.1"/>
    </source>
</evidence>
<keyword evidence="3" id="KW-1185">Reference proteome</keyword>
<sequence length="231" mass="25048">MSATPHAAQRVRPPREPRPPVLPESLTAAGAADLELRDDGTYLSLAYGEDRLTVGDAEDVEDVEFERCRFARSSLAGVRLQRAGFADVVFEGCDLANLRMFNSRMFNAEVRNCRMTGLQVTEGGLRDVRFDGCRADMAGFRFARLRTVAFVDCNLSEASFQSAELHDVRFEGCRLSGTQFSGATMSGTRFRDCELSGVAGIRSFDGAIVAAQDAMSLLDALAADAGITIEA</sequence>
<reference evidence="2 3" key="1">
    <citation type="submission" date="2019-09" db="EMBL/GenBank/DDBJ databases">
        <title>Actinomadura physcomitrii sp. nov., a novel actinomycete isolated from moss [Physcomitrium sphaericum (Ludw) Fuernr].</title>
        <authorList>
            <person name="Liu C."/>
            <person name="Zhuang X."/>
        </authorList>
    </citation>
    <scope>NUCLEOTIDE SEQUENCE [LARGE SCALE GENOMIC DNA]</scope>
    <source>
        <strain evidence="2 3">CYP1-1B</strain>
    </source>
</reference>
<gene>
    <name evidence="2" type="ORF">F9B16_33540</name>
</gene>
<dbReference type="PANTHER" id="PTHR42999">
    <property type="entry name" value="ANTIBIOTIC RESISTANCE PROTEIN MCBG"/>
    <property type="match status" value="1"/>
</dbReference>
<dbReference type="PANTHER" id="PTHR42999:SF1">
    <property type="entry name" value="PENTAPEPTIDE REPEAT-CONTAINING PROTEIN"/>
    <property type="match status" value="1"/>
</dbReference>
<organism evidence="2 3">
    <name type="scientific">Actinomadura montaniterrae</name>
    <dbReference type="NCBI Taxonomy" id="1803903"/>
    <lineage>
        <taxon>Bacteria</taxon>
        <taxon>Bacillati</taxon>
        <taxon>Actinomycetota</taxon>
        <taxon>Actinomycetes</taxon>
        <taxon>Streptosporangiales</taxon>
        <taxon>Thermomonosporaceae</taxon>
        <taxon>Actinomadura</taxon>
    </lineage>
</organism>
<dbReference type="Proteomes" id="UP000483004">
    <property type="component" value="Unassembled WGS sequence"/>
</dbReference>